<evidence type="ECO:0000313" key="2">
    <source>
        <dbReference type="EMBL" id="SPQ01890.1"/>
    </source>
</evidence>
<proteinExistence type="predicted"/>
<accession>A0A2U3QKM3</accession>
<evidence type="ECO:0000313" key="3">
    <source>
        <dbReference type="Proteomes" id="UP000245125"/>
    </source>
</evidence>
<sequence>MIVRNKKTFGMGAVFAISFLSVLFLIFSPVFGGKNGLQFADDSFNRLSKGSSYFIPKVTKSNEQFMGRMFSTTIKVDKPEDKPGDAEKRAANIAKVLTTAGAKAEVNAATVKIEGDLGKVLASALQDSDDMFKNNGEKIKARYSTDDEKKMFRQWHNALAKIMKEFQKEKKIEEAKIVSDVMKKAVEPAYNFYKVEGQKVVDHAGMMSGLLVFYVAYTMWWGYAIFYLFDGLGLSMKKAKVKKEA</sequence>
<keyword evidence="3" id="KW-1185">Reference proteome</keyword>
<reference evidence="3" key="1">
    <citation type="submission" date="2018-03" db="EMBL/GenBank/DDBJ databases">
        <authorList>
            <person name="Zecchin S."/>
        </authorList>
    </citation>
    <scope>NUCLEOTIDE SEQUENCE [LARGE SCALE GENOMIC DNA]</scope>
</reference>
<dbReference type="Proteomes" id="UP000245125">
    <property type="component" value="Unassembled WGS sequence"/>
</dbReference>
<gene>
    <name evidence="2" type="ORF">NBG4_780009</name>
</gene>
<name>A0A2U3QKM3_9BACT</name>
<dbReference type="EMBL" id="OUUY01000128">
    <property type="protein sequence ID" value="SPQ01890.1"/>
    <property type="molecule type" value="Genomic_DNA"/>
</dbReference>
<dbReference type="OrthoDB" id="9779692at2"/>
<feature type="transmembrane region" description="Helical" evidence="1">
    <location>
        <begin position="206"/>
        <end position="229"/>
    </location>
</feature>
<evidence type="ECO:0000256" key="1">
    <source>
        <dbReference type="SAM" id="Phobius"/>
    </source>
</evidence>
<dbReference type="AlphaFoldDB" id="A0A2U3QKM3"/>
<organism evidence="2 3">
    <name type="scientific">Candidatus Sulfobium mesophilum</name>
    <dbReference type="NCBI Taxonomy" id="2016548"/>
    <lineage>
        <taxon>Bacteria</taxon>
        <taxon>Pseudomonadati</taxon>
        <taxon>Nitrospirota</taxon>
        <taxon>Nitrospiria</taxon>
        <taxon>Nitrospirales</taxon>
        <taxon>Nitrospiraceae</taxon>
        <taxon>Candidatus Sulfobium</taxon>
    </lineage>
</organism>
<keyword evidence="1" id="KW-0472">Membrane</keyword>
<keyword evidence="1" id="KW-0812">Transmembrane</keyword>
<protein>
    <submittedName>
        <fullName evidence="2">Uncharacterized protein</fullName>
    </submittedName>
</protein>
<keyword evidence="1" id="KW-1133">Transmembrane helix</keyword>